<dbReference type="PANTHER" id="PTHR45458:SF1">
    <property type="entry name" value="SHORT CHAIN DEHYDROGENASE"/>
    <property type="match status" value="1"/>
</dbReference>
<dbReference type="InterPro" id="IPR052184">
    <property type="entry name" value="SDR_enzymes"/>
</dbReference>
<comment type="caution">
    <text evidence="2">The sequence shown here is derived from an EMBL/GenBank/DDBJ whole genome shotgun (WGS) entry which is preliminary data.</text>
</comment>
<sequence length="248" mass="26373">MANTQPPQSIALITGANRGIGLELTRTLARDHNFHVILGSRTLSSGASAVSQLQSEGLSVSGMPIDLSSDTSIISASQALSATHDRLDVLVNNAGIYEELSGFPELGDLRKRYHSTFETNVFGSAVVTEAFLPLLEKSAVPRIIFVSSVLGSISYRLNPAARFAAWEAYVYCASKAALNMVAATYVRRFGAKGWKINVACPGSVSTGLNGFRGAKSTVEAVPNLVRLCLLGEEGETGTFTDEEGEIGW</sequence>
<dbReference type="PRINTS" id="PR00081">
    <property type="entry name" value="GDHRDH"/>
</dbReference>
<dbReference type="EMBL" id="JAKJXO020000004">
    <property type="protein sequence ID" value="KAL1606166.1"/>
    <property type="molecule type" value="Genomic_DNA"/>
</dbReference>
<dbReference type="InterPro" id="IPR036291">
    <property type="entry name" value="NAD(P)-bd_dom_sf"/>
</dbReference>
<evidence type="ECO:0000313" key="2">
    <source>
        <dbReference type="EMBL" id="KAL1606166.1"/>
    </source>
</evidence>
<protein>
    <submittedName>
        <fullName evidence="2">Uncharacterized protein</fullName>
    </submittedName>
</protein>
<dbReference type="SUPFAM" id="SSF51735">
    <property type="entry name" value="NAD(P)-binding Rossmann-fold domains"/>
    <property type="match status" value="1"/>
</dbReference>
<dbReference type="InterPro" id="IPR002347">
    <property type="entry name" value="SDR_fam"/>
</dbReference>
<gene>
    <name evidence="2" type="ORF">SLS60_003567</name>
</gene>
<evidence type="ECO:0000313" key="3">
    <source>
        <dbReference type="Proteomes" id="UP001521785"/>
    </source>
</evidence>
<proteinExistence type="inferred from homology"/>
<keyword evidence="3" id="KW-1185">Reference proteome</keyword>
<comment type="similarity">
    <text evidence="1">Belongs to the short-chain dehydrogenases/reductases (SDR) family.</text>
</comment>
<reference evidence="2 3" key="1">
    <citation type="submission" date="2024-02" db="EMBL/GenBank/DDBJ databases">
        <title>De novo assembly and annotation of 12 fungi associated with fruit tree decline syndrome in Ontario, Canada.</title>
        <authorList>
            <person name="Sulman M."/>
            <person name="Ellouze W."/>
            <person name="Ilyukhin E."/>
        </authorList>
    </citation>
    <scope>NUCLEOTIDE SEQUENCE [LARGE SCALE GENOMIC DNA]</scope>
    <source>
        <strain evidence="2 3">M42-189</strain>
    </source>
</reference>
<name>A0ABR3RP03_9PLEO</name>
<dbReference type="PRINTS" id="PR00080">
    <property type="entry name" value="SDRFAMILY"/>
</dbReference>
<evidence type="ECO:0000256" key="1">
    <source>
        <dbReference type="RuleBase" id="RU000363"/>
    </source>
</evidence>
<accession>A0ABR3RP03</accession>
<dbReference type="Proteomes" id="UP001521785">
    <property type="component" value="Unassembled WGS sequence"/>
</dbReference>
<organism evidence="2 3">
    <name type="scientific">Paraconiothyrium brasiliense</name>
    <dbReference type="NCBI Taxonomy" id="300254"/>
    <lineage>
        <taxon>Eukaryota</taxon>
        <taxon>Fungi</taxon>
        <taxon>Dikarya</taxon>
        <taxon>Ascomycota</taxon>
        <taxon>Pezizomycotina</taxon>
        <taxon>Dothideomycetes</taxon>
        <taxon>Pleosporomycetidae</taxon>
        <taxon>Pleosporales</taxon>
        <taxon>Massarineae</taxon>
        <taxon>Didymosphaeriaceae</taxon>
        <taxon>Paraconiothyrium</taxon>
    </lineage>
</organism>
<dbReference type="Gene3D" id="3.40.50.720">
    <property type="entry name" value="NAD(P)-binding Rossmann-like Domain"/>
    <property type="match status" value="1"/>
</dbReference>
<dbReference type="Pfam" id="PF00106">
    <property type="entry name" value="adh_short"/>
    <property type="match status" value="1"/>
</dbReference>
<dbReference type="PANTHER" id="PTHR45458">
    <property type="entry name" value="SHORT-CHAIN DEHYDROGENASE/REDUCTASE SDR"/>
    <property type="match status" value="1"/>
</dbReference>